<feature type="transmembrane region" description="Helical" evidence="3">
    <location>
        <begin position="177"/>
        <end position="197"/>
    </location>
</feature>
<feature type="transmembrane region" description="Helical" evidence="3">
    <location>
        <begin position="449"/>
        <end position="467"/>
    </location>
</feature>
<feature type="transmembrane region" description="Helical" evidence="3">
    <location>
        <begin position="227"/>
        <end position="249"/>
    </location>
</feature>
<keyword evidence="3" id="KW-1133">Transmembrane helix</keyword>
<feature type="transmembrane region" description="Helical" evidence="3">
    <location>
        <begin position="204"/>
        <end position="221"/>
    </location>
</feature>
<feature type="compositionally biased region" description="Low complexity" evidence="2">
    <location>
        <begin position="491"/>
        <end position="506"/>
    </location>
</feature>
<reference evidence="5" key="1">
    <citation type="submission" date="2022-01" db="EMBL/GenBank/DDBJ databases">
        <title>Genome Sequence Resource for Two Populations of Ditylenchus destructor, the Migratory Endoparasitic Phytonematode.</title>
        <authorList>
            <person name="Zhang H."/>
            <person name="Lin R."/>
            <person name="Xie B."/>
        </authorList>
    </citation>
    <scope>NUCLEOTIDE SEQUENCE</scope>
    <source>
        <strain evidence="5">BazhouSP</strain>
    </source>
</reference>
<feature type="transmembrane region" description="Helical" evidence="3">
    <location>
        <begin position="113"/>
        <end position="132"/>
    </location>
</feature>
<feature type="transmembrane region" description="Helical" evidence="3">
    <location>
        <begin position="50"/>
        <end position="66"/>
    </location>
</feature>
<evidence type="ECO:0000313" key="5">
    <source>
        <dbReference type="EMBL" id="KAI1701732.1"/>
    </source>
</evidence>
<comment type="caution">
    <text evidence="5">The sequence shown here is derived from an EMBL/GenBank/DDBJ whole genome shotgun (WGS) entry which is preliminary data.</text>
</comment>
<keyword evidence="3" id="KW-0812">Transmembrane</keyword>
<keyword evidence="1" id="KW-0175">Coiled coil</keyword>
<feature type="region of interest" description="Disordered" evidence="2">
    <location>
        <begin position="20"/>
        <end position="39"/>
    </location>
</feature>
<keyword evidence="5" id="KW-0808">Transferase</keyword>
<feature type="transmembrane region" description="Helical" evidence="3">
    <location>
        <begin position="344"/>
        <end position="361"/>
    </location>
</feature>
<evidence type="ECO:0000256" key="2">
    <source>
        <dbReference type="SAM" id="MobiDB-lite"/>
    </source>
</evidence>
<feature type="region of interest" description="Disordered" evidence="2">
    <location>
        <begin position="482"/>
        <end position="518"/>
    </location>
</feature>
<keyword evidence="6" id="KW-1185">Reference proteome</keyword>
<feature type="coiled-coil region" evidence="1">
    <location>
        <begin position="247"/>
        <end position="274"/>
    </location>
</feature>
<evidence type="ECO:0000259" key="4">
    <source>
        <dbReference type="Pfam" id="PF01757"/>
    </source>
</evidence>
<sequence length="540" mass="60875">MMEADPLPAKVPEAEHTIDLSNNESQMVPTSNDQPRSILEKHDKRRDIQGLRTVAIVAVLLFHIWPKVFTNGYLGVDIFYVISGYLMAQILSKYPHLTLERIQHFYKRRVHRIVPIYLVIVYVTLHAGSYFLSSDDFEKMCSDGLAAITFTTNFQNMFKDDSYFAQVFTYRFFLHTWSLAVEMQFYLLVPLVFLILLSRHIRPRVTWVCVLVMAGSYILQLKSSEAVAFGLVFCRFWQFFAGILAYFAALERKVQEDEEEIDLFSIECEATEDKGLLEGKMTRVENEEKPSNVVITTSGEIALLITFCKLAHRLYPLLRILPWTLLICLVCALTMPFLESVKMEILQMFTIVSTACLLYLGSQQSNPTNNGLISMPYVLTNRLSVEIGDASYIWYLIHWPIIEFTIYWSTEGKLSLTDGLTVLAGSAVAAVVIDKIIDARLRSISSFKNVMTFIGVFFCFCTIFVIPPDMFGLADNSGQADTSGMTIDSPSTATTTATTDATTTSSQNEPSSTQNMNSTDASYALFNNASMESSNNGTEQ</sequence>
<dbReference type="GO" id="GO:0000271">
    <property type="term" value="P:polysaccharide biosynthetic process"/>
    <property type="evidence" value="ECO:0007669"/>
    <property type="project" value="TreeGrafter"/>
</dbReference>
<protein>
    <submittedName>
        <fullName evidence="5">Acyltransferase family domain-containing protein</fullName>
    </submittedName>
</protein>
<evidence type="ECO:0000256" key="1">
    <source>
        <dbReference type="SAM" id="Coils"/>
    </source>
</evidence>
<dbReference type="Proteomes" id="UP001201812">
    <property type="component" value="Unassembled WGS sequence"/>
</dbReference>
<dbReference type="Pfam" id="PF01757">
    <property type="entry name" value="Acyl_transf_3"/>
    <property type="match status" value="1"/>
</dbReference>
<dbReference type="InterPro" id="IPR050879">
    <property type="entry name" value="Acyltransferase_3"/>
</dbReference>
<dbReference type="InterPro" id="IPR002656">
    <property type="entry name" value="Acyl_transf_3_dom"/>
</dbReference>
<dbReference type="PANTHER" id="PTHR23028:SF53">
    <property type="entry name" value="ACYL_TRANSF_3 DOMAIN-CONTAINING PROTEIN"/>
    <property type="match status" value="1"/>
</dbReference>
<keyword evidence="5" id="KW-0012">Acyltransferase</keyword>
<accession>A0AAD4MPJ1</accession>
<feature type="domain" description="Acyltransferase 3" evidence="4">
    <location>
        <begin position="47"/>
        <end position="432"/>
    </location>
</feature>
<evidence type="ECO:0000256" key="3">
    <source>
        <dbReference type="SAM" id="Phobius"/>
    </source>
</evidence>
<evidence type="ECO:0000313" key="6">
    <source>
        <dbReference type="Proteomes" id="UP001201812"/>
    </source>
</evidence>
<dbReference type="PANTHER" id="PTHR23028">
    <property type="entry name" value="ACETYLTRANSFERASE"/>
    <property type="match status" value="1"/>
</dbReference>
<organism evidence="5 6">
    <name type="scientific">Ditylenchus destructor</name>
    <dbReference type="NCBI Taxonomy" id="166010"/>
    <lineage>
        <taxon>Eukaryota</taxon>
        <taxon>Metazoa</taxon>
        <taxon>Ecdysozoa</taxon>
        <taxon>Nematoda</taxon>
        <taxon>Chromadorea</taxon>
        <taxon>Rhabditida</taxon>
        <taxon>Tylenchina</taxon>
        <taxon>Tylenchomorpha</taxon>
        <taxon>Sphaerularioidea</taxon>
        <taxon>Anguinidae</taxon>
        <taxon>Anguininae</taxon>
        <taxon>Ditylenchus</taxon>
    </lineage>
</organism>
<dbReference type="AlphaFoldDB" id="A0AAD4MPJ1"/>
<feature type="compositionally biased region" description="Polar residues" evidence="2">
    <location>
        <begin position="20"/>
        <end position="35"/>
    </location>
</feature>
<name>A0AAD4MPJ1_9BILA</name>
<dbReference type="GO" id="GO:0016020">
    <property type="term" value="C:membrane"/>
    <property type="evidence" value="ECO:0007669"/>
    <property type="project" value="TreeGrafter"/>
</dbReference>
<proteinExistence type="predicted"/>
<feature type="transmembrane region" description="Helical" evidence="3">
    <location>
        <begin position="72"/>
        <end position="92"/>
    </location>
</feature>
<keyword evidence="3" id="KW-0472">Membrane</keyword>
<gene>
    <name evidence="5" type="ORF">DdX_15904</name>
</gene>
<dbReference type="GO" id="GO:0016747">
    <property type="term" value="F:acyltransferase activity, transferring groups other than amino-acyl groups"/>
    <property type="evidence" value="ECO:0007669"/>
    <property type="project" value="InterPro"/>
</dbReference>
<dbReference type="EMBL" id="JAKKPZ010000112">
    <property type="protein sequence ID" value="KAI1701732.1"/>
    <property type="molecule type" value="Genomic_DNA"/>
</dbReference>
<feature type="compositionally biased region" description="Polar residues" evidence="2">
    <location>
        <begin position="507"/>
        <end position="518"/>
    </location>
</feature>
<feature type="transmembrane region" description="Helical" evidence="3">
    <location>
        <begin position="320"/>
        <end position="338"/>
    </location>
</feature>